<dbReference type="WBParaSite" id="Hba_06483">
    <property type="protein sequence ID" value="Hba_06483"/>
    <property type="gene ID" value="Hba_06483"/>
</dbReference>
<dbReference type="Proteomes" id="UP000095283">
    <property type="component" value="Unplaced"/>
</dbReference>
<protein>
    <submittedName>
        <fullName evidence="3">RB_A domain-containing protein</fullName>
    </submittedName>
</protein>
<accession>A0A1I7WMV7</accession>
<evidence type="ECO:0000313" key="3">
    <source>
        <dbReference type="WBParaSite" id="Hba_06483"/>
    </source>
</evidence>
<dbReference type="AlphaFoldDB" id="A0A1I7WMV7"/>
<name>A0A1I7WMV7_HETBA</name>
<sequence>MISVIIFRMGDNSSGRLISFLLEGEDVISCEVCLEPFQPTHLLSSTEILENVQRGREVNVTIIHVPDSITGGKGSEKTRITPKCKILAEKSTEARHQRCMDCSRKIPSKLVAKSSRYCEACSSEEIMNLLTVTLSSLDDSIRKIEISGTLPPALLSDLRNQQIQNYSKMTKMNTYLEKSSQGYKKDPVRKTMHSGLSSSTSAIRQSRLTLRSDDSLARESLCSLVSILPDSPFIRSLSEIINRISSKDTVEERKELFHSCVNIITQILYGYIMLISFLLLNHCFILNVLSRKRVQPTGGKRSKRQDIWKSIQFAYMEILKIAAKVNHRQNNTQLNLLRIIFTFYQNYPAYHPERVDLLDDLAYLCHLYADVCDEATVTICMIEAARARAAEGSLSEEDKANTNERLNVCACQCYLPSNYRFHGLFIFIHTVFAFLQLIDDHLLECRRQQKLQELRTTKTKKDSKFKKIWKSCFQMQRVLV</sequence>
<keyword evidence="1" id="KW-0812">Transmembrane</keyword>
<keyword evidence="2" id="KW-1185">Reference proteome</keyword>
<keyword evidence="1" id="KW-1133">Transmembrane helix</keyword>
<evidence type="ECO:0000256" key="1">
    <source>
        <dbReference type="SAM" id="Phobius"/>
    </source>
</evidence>
<reference evidence="3" key="1">
    <citation type="submission" date="2016-11" db="UniProtKB">
        <authorList>
            <consortium name="WormBaseParasite"/>
        </authorList>
    </citation>
    <scope>IDENTIFICATION</scope>
</reference>
<organism evidence="2 3">
    <name type="scientific">Heterorhabditis bacteriophora</name>
    <name type="common">Entomopathogenic nematode worm</name>
    <dbReference type="NCBI Taxonomy" id="37862"/>
    <lineage>
        <taxon>Eukaryota</taxon>
        <taxon>Metazoa</taxon>
        <taxon>Ecdysozoa</taxon>
        <taxon>Nematoda</taxon>
        <taxon>Chromadorea</taxon>
        <taxon>Rhabditida</taxon>
        <taxon>Rhabditina</taxon>
        <taxon>Rhabditomorpha</taxon>
        <taxon>Strongyloidea</taxon>
        <taxon>Heterorhabditidae</taxon>
        <taxon>Heterorhabditis</taxon>
    </lineage>
</organism>
<feature type="transmembrane region" description="Helical" evidence="1">
    <location>
        <begin position="268"/>
        <end position="289"/>
    </location>
</feature>
<proteinExistence type="predicted"/>
<evidence type="ECO:0000313" key="2">
    <source>
        <dbReference type="Proteomes" id="UP000095283"/>
    </source>
</evidence>
<keyword evidence="1" id="KW-0472">Membrane</keyword>